<comment type="caution">
    <text evidence="2">The sequence shown here is derived from an EMBL/GenBank/DDBJ whole genome shotgun (WGS) entry which is preliminary data.</text>
</comment>
<evidence type="ECO:0000259" key="1">
    <source>
        <dbReference type="Pfam" id="PF13470"/>
    </source>
</evidence>
<feature type="domain" description="PIN" evidence="1">
    <location>
        <begin position="4"/>
        <end position="79"/>
    </location>
</feature>
<dbReference type="AlphaFoldDB" id="A0A933GMF9"/>
<protein>
    <submittedName>
        <fullName evidence="2">Toxin-antitoxin system toxin component, PIN family</fullName>
    </submittedName>
</protein>
<dbReference type="EMBL" id="JACQWF010000164">
    <property type="protein sequence ID" value="MBI4595459.1"/>
    <property type="molecule type" value="Genomic_DNA"/>
</dbReference>
<evidence type="ECO:0000313" key="3">
    <source>
        <dbReference type="Proteomes" id="UP000772181"/>
    </source>
</evidence>
<evidence type="ECO:0000313" key="2">
    <source>
        <dbReference type="EMBL" id="MBI4595459.1"/>
    </source>
</evidence>
<dbReference type="Proteomes" id="UP000772181">
    <property type="component" value="Unassembled WGS sequence"/>
</dbReference>
<proteinExistence type="predicted"/>
<dbReference type="SUPFAM" id="SSF88723">
    <property type="entry name" value="PIN domain-like"/>
    <property type="match status" value="1"/>
</dbReference>
<dbReference type="PANTHER" id="PTHR34610">
    <property type="entry name" value="SSL7007 PROTEIN"/>
    <property type="match status" value="1"/>
</dbReference>
<reference evidence="2" key="1">
    <citation type="submission" date="2020-07" db="EMBL/GenBank/DDBJ databases">
        <title>Huge and variable diversity of episymbiotic CPR bacteria and DPANN archaea in groundwater ecosystems.</title>
        <authorList>
            <person name="He C.Y."/>
            <person name="Keren R."/>
            <person name="Whittaker M."/>
            <person name="Farag I.F."/>
            <person name="Doudna J."/>
            <person name="Cate J.H.D."/>
            <person name="Banfield J.F."/>
        </authorList>
    </citation>
    <scope>NUCLEOTIDE SEQUENCE</scope>
    <source>
        <strain evidence="2">NC_groundwater_1482_Ag_S-0.65um_47_24</strain>
    </source>
</reference>
<dbReference type="InterPro" id="IPR002716">
    <property type="entry name" value="PIN_dom"/>
</dbReference>
<accession>A0A933GMF9</accession>
<organism evidence="2 3">
    <name type="scientific">Tectimicrobiota bacterium</name>
    <dbReference type="NCBI Taxonomy" id="2528274"/>
    <lineage>
        <taxon>Bacteria</taxon>
        <taxon>Pseudomonadati</taxon>
        <taxon>Nitrospinota/Tectimicrobiota group</taxon>
        <taxon>Candidatus Tectimicrobiota</taxon>
    </lineage>
</organism>
<dbReference type="NCBIfam" id="TIGR00305">
    <property type="entry name" value="putative toxin-antitoxin system toxin component, PIN family"/>
    <property type="match status" value="1"/>
</dbReference>
<dbReference type="PANTHER" id="PTHR34610:SF3">
    <property type="entry name" value="SSL7007 PROTEIN"/>
    <property type="match status" value="1"/>
</dbReference>
<gene>
    <name evidence="2" type="ORF">HY730_03670</name>
</gene>
<dbReference type="InterPro" id="IPR002850">
    <property type="entry name" value="PIN_toxin-like"/>
</dbReference>
<sequence>MATSIEILKEVSRVLRYPRIQERFHPREETIRRFFRLVFRKAIITKGLYSIDRITDDPSDNIFLACALEARADYIVSRDPHLRNLKHFQGVEIISLKTFIERLRK</sequence>
<dbReference type="InterPro" id="IPR029060">
    <property type="entry name" value="PIN-like_dom_sf"/>
</dbReference>
<dbReference type="Pfam" id="PF13470">
    <property type="entry name" value="PIN_3"/>
    <property type="match status" value="1"/>
</dbReference>
<name>A0A933GMF9_UNCTE</name>